<evidence type="ECO:0000313" key="2">
    <source>
        <dbReference type="Proteomes" id="UP000026962"/>
    </source>
</evidence>
<keyword evidence="2" id="KW-1185">Reference proteome</keyword>
<proteinExistence type="predicted"/>
<reference evidence="1" key="1">
    <citation type="submission" date="2015-04" db="UniProtKB">
        <authorList>
            <consortium name="EnsemblPlants"/>
        </authorList>
    </citation>
    <scope>IDENTIFICATION</scope>
</reference>
<organism evidence="1">
    <name type="scientific">Oryza punctata</name>
    <name type="common">Red rice</name>
    <dbReference type="NCBI Taxonomy" id="4537"/>
    <lineage>
        <taxon>Eukaryota</taxon>
        <taxon>Viridiplantae</taxon>
        <taxon>Streptophyta</taxon>
        <taxon>Embryophyta</taxon>
        <taxon>Tracheophyta</taxon>
        <taxon>Spermatophyta</taxon>
        <taxon>Magnoliopsida</taxon>
        <taxon>Liliopsida</taxon>
        <taxon>Poales</taxon>
        <taxon>Poaceae</taxon>
        <taxon>BOP clade</taxon>
        <taxon>Oryzoideae</taxon>
        <taxon>Oryzeae</taxon>
        <taxon>Oryzinae</taxon>
        <taxon>Oryza</taxon>
    </lineage>
</organism>
<name>A0A0E0JPP2_ORYPU</name>
<protein>
    <submittedName>
        <fullName evidence="1">Uncharacterized protein</fullName>
    </submittedName>
</protein>
<reference evidence="1" key="2">
    <citation type="submission" date="2018-05" db="EMBL/GenBank/DDBJ databases">
        <title>OpunRS2 (Oryza punctata Reference Sequence Version 2).</title>
        <authorList>
            <person name="Zhang J."/>
            <person name="Kudrna D."/>
            <person name="Lee S."/>
            <person name="Talag J."/>
            <person name="Welchert J."/>
            <person name="Wing R.A."/>
        </authorList>
    </citation>
    <scope>NUCLEOTIDE SEQUENCE [LARGE SCALE GENOMIC DNA]</scope>
</reference>
<accession>A0A0E0JPP2</accession>
<dbReference type="AlphaFoldDB" id="A0A0E0JPP2"/>
<dbReference type="Gramene" id="OPUNC01G32620.1">
    <property type="protein sequence ID" value="OPUNC01G32620.1"/>
    <property type="gene ID" value="OPUNC01G32620"/>
</dbReference>
<dbReference type="Proteomes" id="UP000026962">
    <property type="component" value="Chromosome 1"/>
</dbReference>
<dbReference type="EnsemblPlants" id="OPUNC01G32620.1">
    <property type="protein sequence ID" value="OPUNC01G32620.1"/>
    <property type="gene ID" value="OPUNC01G32620"/>
</dbReference>
<evidence type="ECO:0000313" key="1">
    <source>
        <dbReference type="EnsemblPlants" id="OPUNC01G32620.1"/>
    </source>
</evidence>
<sequence length="160" mass="17038">MENCRKPIAKRLKLNLKIYGERWLHNTGRRGKASSNKRNSCCPSTLNPSSLNTLYSTFTPAAPYASPTGVLPPVRPDASAGQTGIVPPVRRGALSVRPFPTTFVGSAPVPAVPTYPMASSYVPKQALTPFVVFAPNPPFVAPQNSASQQGVLPNPVVNVT</sequence>
<dbReference type="HOGENOM" id="CLU_1654992_0_0_1"/>